<protein>
    <submittedName>
        <fullName evidence="3">Uncharacterized protein</fullName>
    </submittedName>
</protein>
<dbReference type="Proteomes" id="UP000554235">
    <property type="component" value="Unassembled WGS sequence"/>
</dbReference>
<gene>
    <name evidence="3" type="ORF">FALBO_10234</name>
</gene>
<feature type="transmembrane region" description="Helical" evidence="2">
    <location>
        <begin position="105"/>
        <end position="131"/>
    </location>
</feature>
<sequence>MTVQCKTSCDVAPESSQEEALWEYLTSDVFWLLAIVIVINAFWVNRQVDLFDELSNDNKKSENAAKEGDKALNEPLSGNSPKSTTSLNRYKYWLQPHLTSRFRQYFAMFLCSLVIPVQLLHGTWVVLTTWRLTVAILKSTYPQIKPRLLGFLLYSPLTAVLLFAWAVVFGTGVFLVILQLLYVLKLRELKPGANIDSIESDETSKQSDGEWDRVENEEEKSQDGEKQDRKGQ</sequence>
<dbReference type="EMBL" id="JAADYS010001450">
    <property type="protein sequence ID" value="KAF4462947.1"/>
    <property type="molecule type" value="Genomic_DNA"/>
</dbReference>
<dbReference type="AlphaFoldDB" id="A0A8H4PIL4"/>
<accession>A0A8H4PIL4</accession>
<feature type="compositionally biased region" description="Basic and acidic residues" evidence="1">
    <location>
        <begin position="61"/>
        <end position="72"/>
    </location>
</feature>
<feature type="compositionally biased region" description="Basic and acidic residues" evidence="1">
    <location>
        <begin position="202"/>
        <end position="232"/>
    </location>
</feature>
<keyword evidence="2" id="KW-1133">Transmembrane helix</keyword>
<keyword evidence="2" id="KW-0472">Membrane</keyword>
<evidence type="ECO:0000313" key="3">
    <source>
        <dbReference type="EMBL" id="KAF4462947.1"/>
    </source>
</evidence>
<feature type="transmembrane region" description="Helical" evidence="2">
    <location>
        <begin position="151"/>
        <end position="184"/>
    </location>
</feature>
<keyword evidence="2" id="KW-0812">Transmembrane</keyword>
<reference evidence="3 4" key="1">
    <citation type="submission" date="2020-01" db="EMBL/GenBank/DDBJ databases">
        <title>Identification and distribution of gene clusters putatively required for synthesis of sphingolipid metabolism inhibitors in phylogenetically diverse species of the filamentous fungus Fusarium.</title>
        <authorList>
            <person name="Kim H.-S."/>
            <person name="Busman M."/>
            <person name="Brown D.W."/>
            <person name="Divon H."/>
            <person name="Uhlig S."/>
            <person name="Proctor R.H."/>
        </authorList>
    </citation>
    <scope>NUCLEOTIDE SEQUENCE [LARGE SCALE GENOMIC DNA]</scope>
    <source>
        <strain evidence="3 4">NRRL 20459</strain>
    </source>
</reference>
<dbReference type="OrthoDB" id="5081612at2759"/>
<keyword evidence="4" id="KW-1185">Reference proteome</keyword>
<evidence type="ECO:0000256" key="1">
    <source>
        <dbReference type="SAM" id="MobiDB-lite"/>
    </source>
</evidence>
<feature type="region of interest" description="Disordered" evidence="1">
    <location>
        <begin position="197"/>
        <end position="232"/>
    </location>
</feature>
<comment type="caution">
    <text evidence="3">The sequence shown here is derived from an EMBL/GenBank/DDBJ whole genome shotgun (WGS) entry which is preliminary data.</text>
</comment>
<organism evidence="3 4">
    <name type="scientific">Fusarium albosuccineum</name>
    <dbReference type="NCBI Taxonomy" id="1237068"/>
    <lineage>
        <taxon>Eukaryota</taxon>
        <taxon>Fungi</taxon>
        <taxon>Dikarya</taxon>
        <taxon>Ascomycota</taxon>
        <taxon>Pezizomycotina</taxon>
        <taxon>Sordariomycetes</taxon>
        <taxon>Hypocreomycetidae</taxon>
        <taxon>Hypocreales</taxon>
        <taxon>Nectriaceae</taxon>
        <taxon>Fusarium</taxon>
        <taxon>Fusarium decemcellulare species complex</taxon>
    </lineage>
</organism>
<feature type="region of interest" description="Disordered" evidence="1">
    <location>
        <begin position="61"/>
        <end position="83"/>
    </location>
</feature>
<evidence type="ECO:0000256" key="2">
    <source>
        <dbReference type="SAM" id="Phobius"/>
    </source>
</evidence>
<feature type="transmembrane region" description="Helical" evidence="2">
    <location>
        <begin position="29"/>
        <end position="45"/>
    </location>
</feature>
<evidence type="ECO:0000313" key="4">
    <source>
        <dbReference type="Proteomes" id="UP000554235"/>
    </source>
</evidence>
<name>A0A8H4PIL4_9HYPO</name>
<proteinExistence type="predicted"/>